<dbReference type="PROSITE" id="PS00211">
    <property type="entry name" value="ABC_TRANSPORTER_1"/>
    <property type="match status" value="1"/>
</dbReference>
<keyword evidence="7" id="KW-0472">Membrane</keyword>
<keyword evidence="5" id="KW-0547">Nucleotide-binding</keyword>
<dbReference type="SUPFAM" id="SSF52540">
    <property type="entry name" value="P-loop containing nucleoside triphosphate hydrolases"/>
    <property type="match status" value="2"/>
</dbReference>
<dbReference type="GO" id="GO:0005524">
    <property type="term" value="F:ATP binding"/>
    <property type="evidence" value="ECO:0007669"/>
    <property type="project" value="UniProtKB-KW"/>
</dbReference>
<dbReference type="Pfam" id="PF08352">
    <property type="entry name" value="oligo_HPY"/>
    <property type="match status" value="1"/>
</dbReference>
<dbReference type="Proteomes" id="UP001589670">
    <property type="component" value="Unassembled WGS sequence"/>
</dbReference>
<keyword evidence="3" id="KW-0813">Transport</keyword>
<dbReference type="Pfam" id="PF00005">
    <property type="entry name" value="ABC_tran"/>
    <property type="match status" value="2"/>
</dbReference>
<evidence type="ECO:0000259" key="8">
    <source>
        <dbReference type="PROSITE" id="PS50893"/>
    </source>
</evidence>
<proteinExistence type="inferred from homology"/>
<comment type="similarity">
    <text evidence="2">Belongs to the ABC transporter superfamily.</text>
</comment>
<dbReference type="EMBL" id="JBHMEC010000030">
    <property type="protein sequence ID" value="MFB9151535.1"/>
    <property type="molecule type" value="Genomic_DNA"/>
</dbReference>
<dbReference type="InterPro" id="IPR013563">
    <property type="entry name" value="Oligopep_ABC_C"/>
</dbReference>
<keyword evidence="4" id="KW-1003">Cell membrane</keyword>
<gene>
    <name evidence="9" type="ORF">ACFFU4_17410</name>
</gene>
<dbReference type="CDD" id="cd03257">
    <property type="entry name" value="ABC_NikE_OppD_transporters"/>
    <property type="match status" value="2"/>
</dbReference>
<evidence type="ECO:0000313" key="10">
    <source>
        <dbReference type="Proteomes" id="UP001589670"/>
    </source>
</evidence>
<feature type="domain" description="ABC transporter" evidence="8">
    <location>
        <begin position="280"/>
        <end position="521"/>
    </location>
</feature>
<sequence>MTKKKDVLLKIRDLKIEGYSDETWVPIIKGVDLTLHRGEVMGLIGESGAGKSTIGAACMGYARDGTRIVDSTIEFDGMELTTATEADKRALRGSRIAYVAQSAAASFNPSHKLIDQHTEAPLQYRLKKRLEAQEDAMELYEKLRLPNPQEIGFRYPHQVSGGQLQRAMTAMAMSCRPDLIIFDEPTTALDVTTQIEVLSAIRDIVDEFNTAAIYITHDLAVVAQMADTIKVLLKGEEVEEAPTREMLENPQEDYTKSLWAVRGFKSPQRKRPDDGSPPLISVRNVDASYTGGEKVLDDVSFDIYPGMTVAVVGESGSGKSTTARCITGLLPPSKGEVLFKGEPFPPDYRNRTKDQLRQCQMIYQMADTALNPKVRISEIIGRPAAFYGGLKGAALKNRIDELLDLIELEPAQYYNRYPPELSGGQKQRIGIARALAAEPTFIVCDEVTSALDQLVAEGILRLLDRLQNELNLAYMFITHDLATVRSIADEVVVMQHGKVVEQGPKDEMFTPPHHPYTDLLLSSVPEMDPDWLTTLLEERGVDNVGDAASAKIDPNDPRVSGASA</sequence>
<feature type="domain" description="ABC transporter" evidence="8">
    <location>
        <begin position="9"/>
        <end position="259"/>
    </location>
</feature>
<dbReference type="InterPro" id="IPR003439">
    <property type="entry name" value="ABC_transporter-like_ATP-bd"/>
</dbReference>
<evidence type="ECO:0000256" key="4">
    <source>
        <dbReference type="ARBA" id="ARBA00022475"/>
    </source>
</evidence>
<comment type="subcellular location">
    <subcellularLocation>
        <location evidence="1">Cell inner membrane</location>
        <topology evidence="1">Peripheral membrane protein</topology>
    </subcellularLocation>
</comment>
<reference evidence="9 10" key="1">
    <citation type="submission" date="2024-09" db="EMBL/GenBank/DDBJ databases">
        <authorList>
            <person name="Sun Q."/>
            <person name="Mori K."/>
        </authorList>
    </citation>
    <scope>NUCLEOTIDE SEQUENCE [LARGE SCALE GENOMIC DNA]</scope>
    <source>
        <strain evidence="9 10">CECT 9424</strain>
    </source>
</reference>
<dbReference type="SMART" id="SM00382">
    <property type="entry name" value="AAA"/>
    <property type="match status" value="2"/>
</dbReference>
<dbReference type="RefSeq" id="WP_377071151.1">
    <property type="nucleotide sequence ID" value="NZ_JBHMEC010000030.1"/>
</dbReference>
<dbReference type="InterPro" id="IPR017871">
    <property type="entry name" value="ABC_transporter-like_CS"/>
</dbReference>
<evidence type="ECO:0000313" key="9">
    <source>
        <dbReference type="EMBL" id="MFB9151535.1"/>
    </source>
</evidence>
<evidence type="ECO:0000256" key="7">
    <source>
        <dbReference type="ARBA" id="ARBA00023136"/>
    </source>
</evidence>
<evidence type="ECO:0000256" key="3">
    <source>
        <dbReference type="ARBA" id="ARBA00022448"/>
    </source>
</evidence>
<dbReference type="InterPro" id="IPR027417">
    <property type="entry name" value="P-loop_NTPase"/>
</dbReference>
<keyword evidence="6 9" id="KW-0067">ATP-binding</keyword>
<evidence type="ECO:0000256" key="6">
    <source>
        <dbReference type="ARBA" id="ARBA00022840"/>
    </source>
</evidence>
<name>A0ABV5I6H3_9RHOB</name>
<accession>A0ABV5I6H3</accession>
<evidence type="ECO:0000256" key="1">
    <source>
        <dbReference type="ARBA" id="ARBA00004417"/>
    </source>
</evidence>
<dbReference type="PANTHER" id="PTHR43297:SF2">
    <property type="entry name" value="DIPEPTIDE TRANSPORT ATP-BINDING PROTEIN DPPD"/>
    <property type="match status" value="1"/>
</dbReference>
<comment type="caution">
    <text evidence="9">The sequence shown here is derived from an EMBL/GenBank/DDBJ whole genome shotgun (WGS) entry which is preliminary data.</text>
</comment>
<dbReference type="Gene3D" id="3.40.50.300">
    <property type="entry name" value="P-loop containing nucleotide triphosphate hydrolases"/>
    <property type="match status" value="2"/>
</dbReference>
<evidence type="ECO:0000256" key="5">
    <source>
        <dbReference type="ARBA" id="ARBA00022741"/>
    </source>
</evidence>
<keyword evidence="10" id="KW-1185">Reference proteome</keyword>
<dbReference type="InterPro" id="IPR050388">
    <property type="entry name" value="ABC_Ni/Peptide_Import"/>
</dbReference>
<protein>
    <submittedName>
        <fullName evidence="9">ABC transporter ATP-binding protein</fullName>
    </submittedName>
</protein>
<evidence type="ECO:0000256" key="2">
    <source>
        <dbReference type="ARBA" id="ARBA00005417"/>
    </source>
</evidence>
<dbReference type="PROSITE" id="PS50893">
    <property type="entry name" value="ABC_TRANSPORTER_2"/>
    <property type="match status" value="2"/>
</dbReference>
<dbReference type="PANTHER" id="PTHR43297">
    <property type="entry name" value="OLIGOPEPTIDE TRANSPORT ATP-BINDING PROTEIN APPD"/>
    <property type="match status" value="1"/>
</dbReference>
<dbReference type="InterPro" id="IPR003593">
    <property type="entry name" value="AAA+_ATPase"/>
</dbReference>
<organism evidence="9 10">
    <name type="scientific">Roseovarius ramblicola</name>
    <dbReference type="NCBI Taxonomy" id="2022336"/>
    <lineage>
        <taxon>Bacteria</taxon>
        <taxon>Pseudomonadati</taxon>
        <taxon>Pseudomonadota</taxon>
        <taxon>Alphaproteobacteria</taxon>
        <taxon>Rhodobacterales</taxon>
        <taxon>Roseobacteraceae</taxon>
        <taxon>Roseovarius</taxon>
    </lineage>
</organism>